<evidence type="ECO:0000313" key="1">
    <source>
        <dbReference type="EMBL" id="GEP98257.1"/>
    </source>
</evidence>
<organism evidence="1 2">
    <name type="scientific">Chitinophaga cymbidii</name>
    <dbReference type="NCBI Taxonomy" id="1096750"/>
    <lineage>
        <taxon>Bacteria</taxon>
        <taxon>Pseudomonadati</taxon>
        <taxon>Bacteroidota</taxon>
        <taxon>Chitinophagia</taxon>
        <taxon>Chitinophagales</taxon>
        <taxon>Chitinophagaceae</taxon>
        <taxon>Chitinophaga</taxon>
    </lineage>
</organism>
<keyword evidence="2" id="KW-1185">Reference proteome</keyword>
<dbReference type="OrthoDB" id="677495at2"/>
<name>A0A512RRC6_9BACT</name>
<dbReference type="EMBL" id="BKAU01000006">
    <property type="protein sequence ID" value="GEP98257.1"/>
    <property type="molecule type" value="Genomic_DNA"/>
</dbReference>
<reference evidence="1 2" key="1">
    <citation type="submission" date="2019-07" db="EMBL/GenBank/DDBJ databases">
        <title>Whole genome shotgun sequence of Chitinophaga cymbidii NBRC 109752.</title>
        <authorList>
            <person name="Hosoyama A."/>
            <person name="Uohara A."/>
            <person name="Ohji S."/>
            <person name="Ichikawa N."/>
        </authorList>
    </citation>
    <scope>NUCLEOTIDE SEQUENCE [LARGE SCALE GENOMIC DNA]</scope>
    <source>
        <strain evidence="1 2">NBRC 109752</strain>
    </source>
</reference>
<gene>
    <name evidence="1" type="ORF">CCY01nite_45170</name>
</gene>
<dbReference type="Proteomes" id="UP000321436">
    <property type="component" value="Unassembled WGS sequence"/>
</dbReference>
<comment type="caution">
    <text evidence="1">The sequence shown here is derived from an EMBL/GenBank/DDBJ whole genome shotgun (WGS) entry which is preliminary data.</text>
</comment>
<proteinExistence type="predicted"/>
<sequence length="79" mass="9496">MNLLVSISERISALWTLSKKEDIFLDDLQKEFRRDLQTFIVGETVYKKDGKLVIGHNLYKKWLRKIQIKGFDYEIDFKE</sequence>
<accession>A0A512RRC6</accession>
<dbReference type="RefSeq" id="WP_146866658.1">
    <property type="nucleotide sequence ID" value="NZ_BKAU01000006.1"/>
</dbReference>
<evidence type="ECO:0000313" key="2">
    <source>
        <dbReference type="Proteomes" id="UP000321436"/>
    </source>
</evidence>
<dbReference type="AlphaFoldDB" id="A0A512RRC6"/>
<protein>
    <submittedName>
        <fullName evidence="1">Uncharacterized protein</fullName>
    </submittedName>
</protein>